<dbReference type="Proteomes" id="UP000700248">
    <property type="component" value="Unassembled WGS sequence"/>
</dbReference>
<dbReference type="AlphaFoldDB" id="A0A9D2VHH5"/>
<reference evidence="3 5" key="1">
    <citation type="submission" date="2020-03" db="EMBL/GenBank/DDBJ databases">
        <title>Genomic Encyclopedia of Type Strains, Phase IV (KMG-IV): sequencing the most valuable type-strain genomes for metagenomic binning, comparative biology and taxonomic classification.</title>
        <authorList>
            <person name="Goeker M."/>
        </authorList>
    </citation>
    <scope>NUCLEOTIDE SEQUENCE [LARGE SCALE GENOMIC DNA]</scope>
    <source>
        <strain evidence="3 5">DSM 26613</strain>
    </source>
</reference>
<keyword evidence="1" id="KW-0732">Signal</keyword>
<proteinExistence type="predicted"/>
<reference evidence="2" key="3">
    <citation type="submission" date="2021-09" db="EMBL/GenBank/DDBJ databases">
        <authorList>
            <person name="Gilroy R."/>
        </authorList>
    </citation>
    <scope>NUCLEOTIDE SEQUENCE</scope>
    <source>
        <strain evidence="2">CHK175-13533</strain>
    </source>
</reference>
<dbReference type="EMBL" id="JAATIZ010000003">
    <property type="protein sequence ID" value="NJB65558.1"/>
    <property type="molecule type" value="Genomic_DNA"/>
</dbReference>
<name>A0A9D2VHH5_9BURK</name>
<evidence type="ECO:0000256" key="1">
    <source>
        <dbReference type="SAM" id="SignalP"/>
    </source>
</evidence>
<reference evidence="2" key="2">
    <citation type="journal article" date="2021" name="PeerJ">
        <title>Extensive microbial diversity within the chicken gut microbiome revealed by metagenomics and culture.</title>
        <authorList>
            <person name="Gilroy R."/>
            <person name="Ravi A."/>
            <person name="Getino M."/>
            <person name="Pursley I."/>
            <person name="Horton D.L."/>
            <person name="Alikhan N.F."/>
            <person name="Baker D."/>
            <person name="Gharbi K."/>
            <person name="Hall N."/>
            <person name="Watson M."/>
            <person name="Adriaenssens E.M."/>
            <person name="Foster-Nyarko E."/>
            <person name="Jarju S."/>
            <person name="Secka A."/>
            <person name="Antonio M."/>
            <person name="Oren A."/>
            <person name="Chaudhuri R.R."/>
            <person name="La Ragione R."/>
            <person name="Hildebrand F."/>
            <person name="Pallen M.J."/>
        </authorList>
    </citation>
    <scope>NUCLEOTIDE SEQUENCE</scope>
    <source>
        <strain evidence="2">CHK175-13533</strain>
    </source>
</reference>
<feature type="chain" id="PRO_5039391953" evidence="1">
    <location>
        <begin position="28"/>
        <end position="199"/>
    </location>
</feature>
<feature type="signal peptide" evidence="1">
    <location>
        <begin position="1"/>
        <end position="27"/>
    </location>
</feature>
<dbReference type="InterPro" id="IPR025500">
    <property type="entry name" value="DUF4390"/>
</dbReference>
<gene>
    <name evidence="3" type="ORF">GGR41_001807</name>
    <name evidence="2" type="ORF">K8U84_09070</name>
</gene>
<dbReference type="Pfam" id="PF14334">
    <property type="entry name" value="DUF4390"/>
    <property type="match status" value="1"/>
</dbReference>
<keyword evidence="5" id="KW-1185">Reference proteome</keyword>
<evidence type="ECO:0000313" key="4">
    <source>
        <dbReference type="Proteomes" id="UP000700248"/>
    </source>
</evidence>
<protein>
    <submittedName>
        <fullName evidence="2">DUF4390 domain-containing protein</fullName>
    </submittedName>
</protein>
<evidence type="ECO:0000313" key="5">
    <source>
        <dbReference type="Proteomes" id="UP000783934"/>
    </source>
</evidence>
<dbReference type="EMBL" id="DYTQ01000101">
    <property type="protein sequence ID" value="HJH24689.1"/>
    <property type="molecule type" value="Genomic_DNA"/>
</dbReference>
<dbReference type="Proteomes" id="UP000783934">
    <property type="component" value="Unassembled WGS sequence"/>
</dbReference>
<organism evidence="2 4">
    <name type="scientific">Paenalcaligenes hominis</name>
    <dbReference type="NCBI Taxonomy" id="643674"/>
    <lineage>
        <taxon>Bacteria</taxon>
        <taxon>Pseudomonadati</taxon>
        <taxon>Pseudomonadota</taxon>
        <taxon>Betaproteobacteria</taxon>
        <taxon>Burkholderiales</taxon>
        <taxon>Alcaligenaceae</taxon>
        <taxon>Paenalcaligenes</taxon>
    </lineage>
</organism>
<comment type="caution">
    <text evidence="2">The sequence shown here is derived from an EMBL/GenBank/DDBJ whole genome shotgun (WGS) entry which is preliminary data.</text>
</comment>
<evidence type="ECO:0000313" key="3">
    <source>
        <dbReference type="EMBL" id="NJB65558.1"/>
    </source>
</evidence>
<accession>A0A9D2VHH5</accession>
<evidence type="ECO:0000313" key="2">
    <source>
        <dbReference type="EMBL" id="HJH24689.1"/>
    </source>
</evidence>
<sequence>MRELRFSIHVIVACFIVLMTGFTVANADDTTQLGGAEQVIVVEPYIEDGKLYINADIDFELSDDLRQAALKGVPLHFTADVEINRARWWWFDKTEIKESQTWRVVYNALTRQWRVGAGDLLWPESSLKDALYPMQHIRQWPVAYAIDLDPTKTYEGRLRLRLDTSLLTRPLQVDALNGRSWSLATPWKNFSFSVDALQP</sequence>